<dbReference type="PANTHER" id="PTHR10889">
    <property type="entry name" value="DEOXYRIBOSE-PHOSPHATE ALDOLASE"/>
    <property type="match status" value="1"/>
</dbReference>
<dbReference type="CDD" id="cd00959">
    <property type="entry name" value="DeoC"/>
    <property type="match status" value="1"/>
</dbReference>
<dbReference type="InterPro" id="IPR002915">
    <property type="entry name" value="DeoC/FbaB/LacD_aldolase"/>
</dbReference>
<proteinExistence type="predicted"/>
<dbReference type="SUPFAM" id="SSF51569">
    <property type="entry name" value="Aldolase"/>
    <property type="match status" value="1"/>
</dbReference>
<sequence>MNLQFLKELHRHIDVSCVRAENTMDDIKQMILYAKQYRFICAFSMPCFTPYLADALKTEPDIHTGGVVGFPSGADTTLSKVQQSTQLLEAGCQELDMVMAVGALKSKDFQYVKQDIAQVVQTAKKVPVKVIIEAPYLNDTELETACKIASEAGAAYVKSGTGWANIPVSADTIRKMRAAASAHVKIKAAGGIRTLDHILEMHEAGCDRFGIGVQTAVRIMAEAEKHLESGSDRG</sequence>
<evidence type="ECO:0000256" key="3">
    <source>
        <dbReference type="NCBIfam" id="TIGR00126"/>
    </source>
</evidence>
<dbReference type="PIRSF" id="PIRSF001357">
    <property type="entry name" value="DeoC"/>
    <property type="match status" value="1"/>
</dbReference>
<keyword evidence="4" id="KW-0456">Lyase</keyword>
<dbReference type="AlphaFoldDB" id="A0A4V6HRL8"/>
<dbReference type="EC" id="4.1.2.4" evidence="3"/>
<reference evidence="4 5" key="1">
    <citation type="journal article" date="2019" name="Anaerobe">
        <title>Detection of Robinsoniella peoriensis in multiple bone samples of a trauma patient.</title>
        <authorList>
            <person name="Schrottner P."/>
            <person name="Hartwich K."/>
            <person name="Bunk B."/>
            <person name="Schober I."/>
            <person name="Helbig S."/>
            <person name="Rudolph W.W."/>
            <person name="Gunzer F."/>
        </authorList>
    </citation>
    <scope>NUCLEOTIDE SEQUENCE [LARGE SCALE GENOMIC DNA]</scope>
    <source>
        <strain evidence="4 5">DSM 106044</strain>
    </source>
</reference>
<evidence type="ECO:0000256" key="2">
    <source>
        <dbReference type="ARBA" id="ARBA00023270"/>
    </source>
</evidence>
<protein>
    <recommendedName>
        <fullName evidence="3">Deoxyribose-phosphate aldolase</fullName>
        <ecNumber evidence="3">4.1.2.4</ecNumber>
    </recommendedName>
</protein>
<organism evidence="4 5">
    <name type="scientific">Robinsoniella peoriensis</name>
    <dbReference type="NCBI Taxonomy" id="180332"/>
    <lineage>
        <taxon>Bacteria</taxon>
        <taxon>Bacillati</taxon>
        <taxon>Bacillota</taxon>
        <taxon>Clostridia</taxon>
        <taxon>Lachnospirales</taxon>
        <taxon>Lachnospiraceae</taxon>
        <taxon>Robinsoniella</taxon>
    </lineage>
</organism>
<name>A0A4V6HRL8_9FIRM</name>
<dbReference type="PANTHER" id="PTHR10889:SF1">
    <property type="entry name" value="DEOXYRIBOSE-PHOSPHATE ALDOLASE"/>
    <property type="match status" value="1"/>
</dbReference>
<evidence type="ECO:0000313" key="5">
    <source>
        <dbReference type="Proteomes" id="UP000306509"/>
    </source>
</evidence>
<dbReference type="GO" id="GO:0005737">
    <property type="term" value="C:cytoplasm"/>
    <property type="evidence" value="ECO:0007669"/>
    <property type="project" value="InterPro"/>
</dbReference>
<dbReference type="InterPro" id="IPR013785">
    <property type="entry name" value="Aldolase_TIM"/>
</dbReference>
<dbReference type="EMBL" id="QGQD01000069">
    <property type="protein sequence ID" value="TLC99507.1"/>
    <property type="molecule type" value="Genomic_DNA"/>
</dbReference>
<dbReference type="SMART" id="SM01133">
    <property type="entry name" value="DeoC"/>
    <property type="match status" value="1"/>
</dbReference>
<keyword evidence="1" id="KW-0963">Cytoplasm</keyword>
<accession>A0A4V6HRL8</accession>
<dbReference type="Proteomes" id="UP000306509">
    <property type="component" value="Unassembled WGS sequence"/>
</dbReference>
<comment type="caution">
    <text evidence="4">The sequence shown here is derived from an EMBL/GenBank/DDBJ whole genome shotgun (WGS) entry which is preliminary data.</text>
</comment>
<dbReference type="Pfam" id="PF01791">
    <property type="entry name" value="DeoC"/>
    <property type="match status" value="1"/>
</dbReference>
<dbReference type="Gene3D" id="3.20.20.70">
    <property type="entry name" value="Aldolase class I"/>
    <property type="match status" value="1"/>
</dbReference>
<dbReference type="InterPro" id="IPR011343">
    <property type="entry name" value="DeoC"/>
</dbReference>
<keyword evidence="5" id="KW-1185">Reference proteome</keyword>
<dbReference type="GO" id="GO:0004139">
    <property type="term" value="F:deoxyribose-phosphate aldolase activity"/>
    <property type="evidence" value="ECO:0007669"/>
    <property type="project" value="UniProtKB-UniRule"/>
</dbReference>
<dbReference type="RefSeq" id="WP_138003333.1">
    <property type="nucleotide sequence ID" value="NZ_QGQD01000069.1"/>
</dbReference>
<dbReference type="GO" id="GO:0016052">
    <property type="term" value="P:carbohydrate catabolic process"/>
    <property type="evidence" value="ECO:0007669"/>
    <property type="project" value="TreeGrafter"/>
</dbReference>
<dbReference type="NCBIfam" id="TIGR00126">
    <property type="entry name" value="deoC"/>
    <property type="match status" value="1"/>
</dbReference>
<keyword evidence="2" id="KW-0704">Schiff base</keyword>
<dbReference type="GO" id="GO:0009264">
    <property type="term" value="P:deoxyribonucleotide catabolic process"/>
    <property type="evidence" value="ECO:0007669"/>
    <property type="project" value="UniProtKB-UniRule"/>
</dbReference>
<gene>
    <name evidence="4" type="primary">deoC1</name>
    <name evidence="4" type="ORF">DSM106044_03710</name>
</gene>
<evidence type="ECO:0000313" key="4">
    <source>
        <dbReference type="EMBL" id="TLC99507.1"/>
    </source>
</evidence>
<evidence type="ECO:0000256" key="1">
    <source>
        <dbReference type="ARBA" id="ARBA00022490"/>
    </source>
</evidence>
<dbReference type="STRING" id="180332.GCA_000797495_01113"/>